<protein>
    <submittedName>
        <fullName evidence="1">Uncharacterized protein</fullName>
    </submittedName>
</protein>
<dbReference type="AlphaFoldDB" id="A0A7S4I6N0"/>
<accession>A0A7S4I6N0</accession>
<dbReference type="EMBL" id="HBKQ01011865">
    <property type="protein sequence ID" value="CAE2220192.1"/>
    <property type="molecule type" value="Transcribed_RNA"/>
</dbReference>
<organism evidence="1">
    <name type="scientific">Odontella aurita</name>
    <dbReference type="NCBI Taxonomy" id="265563"/>
    <lineage>
        <taxon>Eukaryota</taxon>
        <taxon>Sar</taxon>
        <taxon>Stramenopiles</taxon>
        <taxon>Ochrophyta</taxon>
        <taxon>Bacillariophyta</taxon>
        <taxon>Mediophyceae</taxon>
        <taxon>Biddulphiophycidae</taxon>
        <taxon>Eupodiscales</taxon>
        <taxon>Odontellaceae</taxon>
        <taxon>Odontella</taxon>
    </lineage>
</organism>
<reference evidence="1" key="1">
    <citation type="submission" date="2021-01" db="EMBL/GenBank/DDBJ databases">
        <authorList>
            <person name="Corre E."/>
            <person name="Pelletier E."/>
            <person name="Niang G."/>
            <person name="Scheremetjew M."/>
            <person name="Finn R."/>
            <person name="Kale V."/>
            <person name="Holt S."/>
            <person name="Cochrane G."/>
            <person name="Meng A."/>
            <person name="Brown T."/>
            <person name="Cohen L."/>
        </authorList>
    </citation>
    <scope>NUCLEOTIDE SEQUENCE</scope>
    <source>
        <strain evidence="1">Isolate 1302-5</strain>
    </source>
</reference>
<gene>
    <name evidence="1" type="ORF">OAUR00152_LOCUS8039</name>
</gene>
<sequence>MNHGTQGDNDPDSRIDRNLKERAHHEGIIGSASLDELVQMIDFFTKLSQPVVSWTSWYIDKLKGCPSVNTKFSPHPRQWIARRRIHWMQQLFRKRIETLISNGRAPRSVTRRINGALDKFKCEYDVESIQILQHVHTHRGESFACALVGEMREELLHLASKDLQPPYITSIWCPIASELFKEAMCNISASLLCHDPVQVKQEKLLDRLLTAASKSASLVRKCARSKDLSLLAFRPSKFGGVSCSEAFIVCLESSVGADGGEIVLVDEDLAHESNTSSYCRNVASLLQKQKKGAFVATSCFQTDSEISNSESDTTNAPTVDESWYIINQIVFVVHSLAVNCVKWETSETNDNRMKMLCDAVGLKPNCVLKAFEAWGGEPRAVKERPKEYHNKRSFRQTIWEALRKEGWSIQHGSRPTDMYFCPPGVERKAPFVNRRDYFDSVSQVIQIAKTDTKWKDRSIVIEAVHAYYEQIS</sequence>
<evidence type="ECO:0000313" key="1">
    <source>
        <dbReference type="EMBL" id="CAE2220192.1"/>
    </source>
</evidence>
<name>A0A7S4I6N0_9STRA</name>
<proteinExistence type="predicted"/>